<keyword evidence="4 6" id="KW-1133">Transmembrane helix</keyword>
<dbReference type="OrthoDB" id="9762978at2"/>
<dbReference type="STRING" id="1265313.HRUBRA_00521"/>
<proteinExistence type="predicted"/>
<organism evidence="8 9">
    <name type="scientific">Pseudohaliea rubra DSM 19751</name>
    <dbReference type="NCBI Taxonomy" id="1265313"/>
    <lineage>
        <taxon>Bacteria</taxon>
        <taxon>Pseudomonadati</taxon>
        <taxon>Pseudomonadota</taxon>
        <taxon>Gammaproteobacteria</taxon>
        <taxon>Cellvibrionales</taxon>
        <taxon>Halieaceae</taxon>
        <taxon>Pseudohaliea</taxon>
    </lineage>
</organism>
<dbReference type="GO" id="GO:0005886">
    <property type="term" value="C:plasma membrane"/>
    <property type="evidence" value="ECO:0007669"/>
    <property type="project" value="UniProtKB-SubCell"/>
</dbReference>
<dbReference type="RefSeq" id="WP_035517135.1">
    <property type="nucleotide sequence ID" value="NZ_KN234775.1"/>
</dbReference>
<feature type="transmembrane region" description="Helical" evidence="6">
    <location>
        <begin position="256"/>
        <end position="273"/>
    </location>
</feature>
<dbReference type="AlphaFoldDB" id="A0A095X1T7"/>
<comment type="caution">
    <text evidence="8">The sequence shown here is derived from an EMBL/GenBank/DDBJ whole genome shotgun (WGS) entry which is preliminary data.</text>
</comment>
<feature type="transmembrane region" description="Helical" evidence="6">
    <location>
        <begin position="436"/>
        <end position="455"/>
    </location>
</feature>
<evidence type="ECO:0000256" key="6">
    <source>
        <dbReference type="SAM" id="Phobius"/>
    </source>
</evidence>
<evidence type="ECO:0000259" key="7">
    <source>
        <dbReference type="Pfam" id="PF03553"/>
    </source>
</evidence>
<evidence type="ECO:0000256" key="4">
    <source>
        <dbReference type="ARBA" id="ARBA00022989"/>
    </source>
</evidence>
<dbReference type="EMBL" id="AUVB01000015">
    <property type="protein sequence ID" value="KGE04844.1"/>
    <property type="molecule type" value="Genomic_DNA"/>
</dbReference>
<feature type="transmembrane region" description="Helical" evidence="6">
    <location>
        <begin position="193"/>
        <end position="214"/>
    </location>
</feature>
<evidence type="ECO:0000313" key="8">
    <source>
        <dbReference type="EMBL" id="KGE04844.1"/>
    </source>
</evidence>
<evidence type="ECO:0000256" key="3">
    <source>
        <dbReference type="ARBA" id="ARBA00022692"/>
    </source>
</evidence>
<evidence type="ECO:0000313" key="9">
    <source>
        <dbReference type="Proteomes" id="UP000029640"/>
    </source>
</evidence>
<feature type="transmembrane region" description="Helical" evidence="6">
    <location>
        <begin position="355"/>
        <end position="383"/>
    </location>
</feature>
<protein>
    <recommendedName>
        <fullName evidence="7">Na+/H+ antiporter NhaC-like C-terminal domain-containing protein</fullName>
    </recommendedName>
</protein>
<name>A0A095X1T7_9GAMM</name>
<feature type="transmembrane region" description="Helical" evidence="6">
    <location>
        <begin position="279"/>
        <end position="298"/>
    </location>
</feature>
<evidence type="ECO:0000256" key="5">
    <source>
        <dbReference type="ARBA" id="ARBA00023136"/>
    </source>
</evidence>
<comment type="subcellular location">
    <subcellularLocation>
        <location evidence="1">Cell membrane</location>
        <topology evidence="1">Multi-pass membrane protein</topology>
    </subcellularLocation>
</comment>
<keyword evidence="9" id="KW-1185">Reference proteome</keyword>
<dbReference type="HOGENOM" id="CLU_018751_1_0_6"/>
<feature type="transmembrane region" description="Helical" evidence="6">
    <location>
        <begin position="64"/>
        <end position="82"/>
    </location>
</feature>
<feature type="transmembrane region" description="Helical" evidence="6">
    <location>
        <begin position="395"/>
        <end position="416"/>
    </location>
</feature>
<evidence type="ECO:0000256" key="2">
    <source>
        <dbReference type="ARBA" id="ARBA00022475"/>
    </source>
</evidence>
<accession>A0A095X1T7</accession>
<keyword evidence="3 6" id="KW-0812">Transmembrane</keyword>
<dbReference type="Proteomes" id="UP000029640">
    <property type="component" value="Unassembled WGS sequence"/>
</dbReference>
<sequence>MEVTAWGALCLLPTGLVFGLALWTHRPIESLLSGSLLGLMMLHGPGFVTAMAETSITVLTDPDVAWVILVCGLMGGLIGLLLRTGSTAAFTTYLARRAGTQRRALFITWLLGIAMFVDDYLNSLAVGAAMRDITDRFRVSREKLAYVVDSTAAPISVIIPYSTWGAFFAGLIVANDLAADGQGLATYSAAIPYMFYAWAAVLVVPLVIMGWLPALGPMHEAERRAVDEGQMVPPEAAHIEAANRSIQPKAGLRPRVWLFVAPMVGLVAATMLAGNDFLVGIYVALGATVLTVLVLRLLDLDETFDTVIDGFKIMIEPLAVLVAAFILKEVNDDLGLPAYVVASLEPLLSAESLPVLIFLGMGLVSFMTGSNWGVFVIVLPIVASLGRSLGADMTLLIGATLSASTFGSHACFYSDATVLTAQATGCTPLQHALTQLPYALVAAAIAAAGYLAIGYL</sequence>
<keyword evidence="2" id="KW-1003">Cell membrane</keyword>
<feature type="domain" description="Na+/H+ antiporter NhaC-like C-terminal" evidence="7">
    <location>
        <begin position="186"/>
        <end position="454"/>
    </location>
</feature>
<feature type="transmembrane region" description="Helical" evidence="6">
    <location>
        <begin position="6"/>
        <end position="24"/>
    </location>
</feature>
<gene>
    <name evidence="8" type="ORF">HRUBRA_00521</name>
</gene>
<dbReference type="InterPro" id="IPR018461">
    <property type="entry name" value="Na/H_Antiport_NhaC-like_C"/>
</dbReference>
<feature type="transmembrane region" description="Helical" evidence="6">
    <location>
        <begin position="31"/>
        <end position="52"/>
    </location>
</feature>
<evidence type="ECO:0000256" key="1">
    <source>
        <dbReference type="ARBA" id="ARBA00004651"/>
    </source>
</evidence>
<dbReference type="PANTHER" id="PTHR43478:SF1">
    <property type="entry name" value="NA+_H+ ANTIPORTER NHAC-LIKE C-TERMINAL DOMAIN-CONTAINING PROTEIN"/>
    <property type="match status" value="1"/>
</dbReference>
<dbReference type="eggNOG" id="COG1757">
    <property type="taxonomic scope" value="Bacteria"/>
</dbReference>
<feature type="transmembrane region" description="Helical" evidence="6">
    <location>
        <begin position="103"/>
        <end position="121"/>
    </location>
</feature>
<dbReference type="Pfam" id="PF03553">
    <property type="entry name" value="Na_H_antiporter"/>
    <property type="match status" value="1"/>
</dbReference>
<reference evidence="8 9" key="1">
    <citation type="journal article" date="2014" name="Genome Announc.">
        <title>Genome Sequence of Gammaproteobacterial Pseudohaliea rubra Type Strain DSM 19751, Isolated from Coastal Seawater of the Mediterranean Sea.</title>
        <authorList>
            <person name="Spring S."/>
            <person name="Fiebig A."/>
            <person name="Riedel T."/>
            <person name="Goker M."/>
            <person name="Klenk H.P."/>
        </authorList>
    </citation>
    <scope>NUCLEOTIDE SEQUENCE [LARGE SCALE GENOMIC DNA]</scope>
    <source>
        <strain evidence="8 9">DSM 19751</strain>
    </source>
</reference>
<keyword evidence="5 6" id="KW-0472">Membrane</keyword>
<dbReference type="PANTHER" id="PTHR43478">
    <property type="entry name" value="NA+/H+ ANTIPORTER-RELATED"/>
    <property type="match status" value="1"/>
</dbReference>